<keyword evidence="2" id="KW-1003">Cell membrane</keyword>
<accession>A0A1I5KSH0</accession>
<feature type="transmembrane region" description="Helical" evidence="7">
    <location>
        <begin position="174"/>
        <end position="200"/>
    </location>
</feature>
<feature type="region of interest" description="Disordered" evidence="6">
    <location>
        <begin position="547"/>
        <end position="566"/>
    </location>
</feature>
<feature type="transmembrane region" description="Helical" evidence="7">
    <location>
        <begin position="101"/>
        <end position="121"/>
    </location>
</feature>
<dbReference type="OrthoDB" id="5778511at2"/>
<dbReference type="PANTHER" id="PTHR10010">
    <property type="entry name" value="SOLUTE CARRIER FAMILY 34 SODIUM PHOSPHATE , MEMBER 2-RELATED"/>
    <property type="match status" value="1"/>
</dbReference>
<evidence type="ECO:0000256" key="4">
    <source>
        <dbReference type="ARBA" id="ARBA00022989"/>
    </source>
</evidence>
<dbReference type="InterPro" id="IPR038078">
    <property type="entry name" value="PhoU-like_sf"/>
</dbReference>
<evidence type="ECO:0000256" key="1">
    <source>
        <dbReference type="ARBA" id="ARBA00004651"/>
    </source>
</evidence>
<evidence type="ECO:0000256" key="2">
    <source>
        <dbReference type="ARBA" id="ARBA00022475"/>
    </source>
</evidence>
<dbReference type="AlphaFoldDB" id="A0A1I5KSH0"/>
<evidence type="ECO:0000256" key="6">
    <source>
        <dbReference type="SAM" id="MobiDB-lite"/>
    </source>
</evidence>
<dbReference type="PANTHER" id="PTHR10010:SF46">
    <property type="entry name" value="SODIUM-DEPENDENT PHOSPHATE TRANSPORT PROTEIN 2B"/>
    <property type="match status" value="1"/>
</dbReference>
<dbReference type="RefSeq" id="WP_017010363.1">
    <property type="nucleotide sequence ID" value="NZ_FOWR01000004.1"/>
</dbReference>
<keyword evidence="4 7" id="KW-1133">Transmembrane helix</keyword>
<evidence type="ECO:0000313" key="10">
    <source>
        <dbReference type="Proteomes" id="UP000182692"/>
    </source>
</evidence>
<feature type="transmembrane region" description="Helical" evidence="7">
    <location>
        <begin position="279"/>
        <end position="296"/>
    </location>
</feature>
<evidence type="ECO:0000259" key="8">
    <source>
        <dbReference type="Pfam" id="PF01895"/>
    </source>
</evidence>
<dbReference type="Proteomes" id="UP000182692">
    <property type="component" value="Unassembled WGS sequence"/>
</dbReference>
<evidence type="ECO:0000256" key="5">
    <source>
        <dbReference type="ARBA" id="ARBA00023136"/>
    </source>
</evidence>
<dbReference type="NCBIfam" id="NF037997">
    <property type="entry name" value="Na_Pi_symport"/>
    <property type="match status" value="1"/>
</dbReference>
<sequence length="566" mass="61330">MSGTSVLIQLLGGVALLLFGLHLVKQGVIKAYGGKMRRLLGRSLSNRFNAFFVGMGVTCLLQSSTATALLASSFATHGVATASGLALLLGADVGTTIVAQVLTLDLSWLQPIVMLAGVGVFTRAKKEKTKHAASIAIGLGLMLLALSLILQASEPMRESPLIQSLLGSLSGEPVLAVLVGVSIAFLAHSSLATVLLIAALSSSGVIALDVGFGLILGANLGAALPAVVNTSRAEPSVRRAPMGNLLFRLMGVLICLPMINQLADHAFFASTDIARQLVNFHLLFNIGLALLFLPWVKTSGKMMERWLPNKESPDVDNKPRYLDRNAFKTPSVALSNSVREVLRMGDLLRTMLDTTFDALSTRNGAKLQSVKRSDDLVDEFHDKISLYLTELSRQDIPKKYRRRCYRIYAYTTNLEHAGDILECSLTDVVSKIITNNVVLPDYELKAIDALRKYINSNMELACSVLLTGDIKNARALLEQKSVVKDIERRAALAHQEGLRDQTGLPAEGSSLYLDLLRDLNRINSHFSSIAYPLLEQAGELRSNRLKAMPADTKEPTLSVNADRSSL</sequence>
<dbReference type="InterPro" id="IPR003841">
    <property type="entry name" value="Na/Pi_transpt"/>
</dbReference>
<reference evidence="9 10" key="1">
    <citation type="submission" date="2016-10" db="EMBL/GenBank/DDBJ databases">
        <authorList>
            <person name="de Groot N.N."/>
        </authorList>
    </citation>
    <scope>NUCLEOTIDE SEQUENCE [LARGE SCALE GENOMIC DNA]</scope>
    <source>
        <strain evidence="9 10">DSM 15893</strain>
    </source>
</reference>
<dbReference type="SUPFAM" id="SSF109755">
    <property type="entry name" value="PhoU-like"/>
    <property type="match status" value="1"/>
</dbReference>
<dbReference type="Pfam" id="PF01895">
    <property type="entry name" value="PhoU"/>
    <property type="match status" value="1"/>
</dbReference>
<gene>
    <name evidence="9" type="ORF">SAMN03084138_00730</name>
</gene>
<evidence type="ECO:0000256" key="7">
    <source>
        <dbReference type="SAM" id="Phobius"/>
    </source>
</evidence>
<feature type="transmembrane region" description="Helical" evidence="7">
    <location>
        <begin position="133"/>
        <end position="153"/>
    </location>
</feature>
<feature type="domain" description="PhoU" evidence="8">
    <location>
        <begin position="341"/>
        <end position="420"/>
    </location>
</feature>
<evidence type="ECO:0000256" key="3">
    <source>
        <dbReference type="ARBA" id="ARBA00022692"/>
    </source>
</evidence>
<name>A0A1I5KSH0_9GAMM</name>
<dbReference type="NCBIfam" id="TIGR00704">
    <property type="entry name" value="NaPi_cotrn_rel"/>
    <property type="match status" value="1"/>
</dbReference>
<dbReference type="EMBL" id="FOWR01000004">
    <property type="protein sequence ID" value="SFO87902.1"/>
    <property type="molecule type" value="Genomic_DNA"/>
</dbReference>
<organism evidence="9 10">
    <name type="scientific">Enterovibrio norvegicus DSM 15893</name>
    <dbReference type="NCBI Taxonomy" id="1121869"/>
    <lineage>
        <taxon>Bacteria</taxon>
        <taxon>Pseudomonadati</taxon>
        <taxon>Pseudomonadota</taxon>
        <taxon>Gammaproteobacteria</taxon>
        <taxon>Vibrionales</taxon>
        <taxon>Vibrionaceae</taxon>
        <taxon>Enterovibrio</taxon>
    </lineage>
</organism>
<dbReference type="Gene3D" id="1.20.58.220">
    <property type="entry name" value="Phosphate transport system protein phou homolog 2, domain 2"/>
    <property type="match status" value="1"/>
</dbReference>
<evidence type="ECO:0000313" key="9">
    <source>
        <dbReference type="EMBL" id="SFO87902.1"/>
    </source>
</evidence>
<dbReference type="InterPro" id="IPR026022">
    <property type="entry name" value="PhoU_dom"/>
</dbReference>
<comment type="subcellular location">
    <subcellularLocation>
        <location evidence="1">Cell membrane</location>
        <topology evidence="1">Multi-pass membrane protein</topology>
    </subcellularLocation>
</comment>
<feature type="transmembrane region" description="Helical" evidence="7">
    <location>
        <begin position="206"/>
        <end position="228"/>
    </location>
</feature>
<feature type="transmembrane region" description="Helical" evidence="7">
    <location>
        <begin position="44"/>
        <end position="63"/>
    </location>
</feature>
<dbReference type="Pfam" id="PF02690">
    <property type="entry name" value="Na_Pi_cotrans"/>
    <property type="match status" value="2"/>
</dbReference>
<feature type="transmembrane region" description="Helical" evidence="7">
    <location>
        <begin position="240"/>
        <end position="259"/>
    </location>
</feature>
<dbReference type="GO" id="GO:0005886">
    <property type="term" value="C:plasma membrane"/>
    <property type="evidence" value="ECO:0007669"/>
    <property type="project" value="UniProtKB-SubCell"/>
</dbReference>
<dbReference type="GeneID" id="35872619"/>
<keyword evidence="5 7" id="KW-0472">Membrane</keyword>
<dbReference type="STRING" id="1121869.SAMN03084138_00730"/>
<proteinExistence type="predicted"/>
<feature type="transmembrane region" description="Helical" evidence="7">
    <location>
        <begin position="6"/>
        <end position="24"/>
    </location>
</feature>
<dbReference type="GO" id="GO:0044341">
    <property type="term" value="P:sodium-dependent phosphate transport"/>
    <property type="evidence" value="ECO:0007669"/>
    <property type="project" value="InterPro"/>
</dbReference>
<protein>
    <submittedName>
        <fullName evidence="9">Phosphate:Na+ symporter</fullName>
    </submittedName>
</protein>
<dbReference type="GO" id="GO:0005436">
    <property type="term" value="F:sodium:phosphate symporter activity"/>
    <property type="evidence" value="ECO:0007669"/>
    <property type="project" value="InterPro"/>
</dbReference>
<keyword evidence="3 7" id="KW-0812">Transmembrane</keyword>
<feature type="compositionally biased region" description="Polar residues" evidence="6">
    <location>
        <begin position="555"/>
        <end position="566"/>
    </location>
</feature>
<dbReference type="InterPro" id="IPR004633">
    <property type="entry name" value="NaPi_cotrn-rel/YqeW-like"/>
</dbReference>